<name>A0A1X0CY49_9MYCO</name>
<dbReference type="RefSeq" id="WP_083033327.1">
    <property type="nucleotide sequence ID" value="NZ_AP022618.1"/>
</dbReference>
<evidence type="ECO:0000313" key="1">
    <source>
        <dbReference type="EMBL" id="ORA64879.1"/>
    </source>
</evidence>
<sequence length="87" mass="9632">MTLDEIATAEPLMDRRTAYRLHLCVDCRAVTAAAGMTRCWPCHSDWSGIRLRGRRARAAAIRAMCGQLRHPGLIALAWTITVVLGID</sequence>
<gene>
    <name evidence="1" type="ORF">BST26_19415</name>
</gene>
<proteinExistence type="predicted"/>
<accession>A0A1X0CY49</accession>
<dbReference type="Proteomes" id="UP000192801">
    <property type="component" value="Unassembled WGS sequence"/>
</dbReference>
<reference evidence="1 2" key="1">
    <citation type="submission" date="2016-12" db="EMBL/GenBank/DDBJ databases">
        <title>The new phylogeny of genus Mycobacterium.</title>
        <authorList>
            <person name="Tortoli E."/>
            <person name="Trovato A."/>
            <person name="Cirillo D.M."/>
        </authorList>
    </citation>
    <scope>NUCLEOTIDE SEQUENCE [LARGE SCALE GENOMIC DNA]</scope>
    <source>
        <strain evidence="1 2">DSM 45130</strain>
    </source>
</reference>
<organism evidence="1 2">
    <name type="scientific">Mycolicibacterium insubricum</name>
    <dbReference type="NCBI Taxonomy" id="444597"/>
    <lineage>
        <taxon>Bacteria</taxon>
        <taxon>Bacillati</taxon>
        <taxon>Actinomycetota</taxon>
        <taxon>Actinomycetes</taxon>
        <taxon>Mycobacteriales</taxon>
        <taxon>Mycobacteriaceae</taxon>
        <taxon>Mycolicibacterium</taxon>
    </lineage>
</organism>
<evidence type="ECO:0000313" key="2">
    <source>
        <dbReference type="Proteomes" id="UP000192801"/>
    </source>
</evidence>
<protein>
    <submittedName>
        <fullName evidence="1">Uncharacterized protein</fullName>
    </submittedName>
</protein>
<dbReference type="AlphaFoldDB" id="A0A1X0CY49"/>
<comment type="caution">
    <text evidence="1">The sequence shown here is derived from an EMBL/GenBank/DDBJ whole genome shotgun (WGS) entry which is preliminary data.</text>
</comment>
<dbReference type="STRING" id="444597.BST26_19415"/>
<keyword evidence="2" id="KW-1185">Reference proteome</keyword>
<dbReference type="EMBL" id="MVHS01000070">
    <property type="protein sequence ID" value="ORA64879.1"/>
    <property type="molecule type" value="Genomic_DNA"/>
</dbReference>